<name>A0A382JC97_9ZZZZ</name>
<evidence type="ECO:0008006" key="2">
    <source>
        <dbReference type="Google" id="ProtNLM"/>
    </source>
</evidence>
<dbReference type="EMBL" id="UINC01073133">
    <property type="protein sequence ID" value="SVC09279.1"/>
    <property type="molecule type" value="Genomic_DNA"/>
</dbReference>
<protein>
    <recommendedName>
        <fullName evidence="2">Uracil-DNA glycosylase-like domain-containing protein</fullName>
    </recommendedName>
</protein>
<evidence type="ECO:0000313" key="1">
    <source>
        <dbReference type="EMBL" id="SVC09279.1"/>
    </source>
</evidence>
<sequence>MFVGADPNGAKKHKIKDMGEWFRETPEGNKNNFYKRTVTLLKGILGHIKDRPIDEENEKIDQHYDRLVHMRFVDFKIVEGKSKANLTDVSEAVKEHSPIVKAFFNGTDFPHYIVFVGGIAHIIFEKIKKSDEEQFKDFFNENSKAVFMPHPSSMISTEALASASEINLNIKKKENKFRSINKCEHFWKWGYNKQRWLSNKNDSEENWHLLPPLK</sequence>
<proteinExistence type="predicted"/>
<reference evidence="1" key="1">
    <citation type="submission" date="2018-05" db="EMBL/GenBank/DDBJ databases">
        <authorList>
            <person name="Lanie J.A."/>
            <person name="Ng W.-L."/>
            <person name="Kazmierczak K.M."/>
            <person name="Andrzejewski T.M."/>
            <person name="Davidsen T.M."/>
            <person name="Wayne K.J."/>
            <person name="Tettelin H."/>
            <person name="Glass J.I."/>
            <person name="Rusch D."/>
            <person name="Podicherti R."/>
            <person name="Tsui H.-C.T."/>
            <person name="Winkler M.E."/>
        </authorList>
    </citation>
    <scope>NUCLEOTIDE SEQUENCE</scope>
</reference>
<dbReference type="AlphaFoldDB" id="A0A382JC97"/>
<accession>A0A382JC97</accession>
<organism evidence="1">
    <name type="scientific">marine metagenome</name>
    <dbReference type="NCBI Taxonomy" id="408172"/>
    <lineage>
        <taxon>unclassified sequences</taxon>
        <taxon>metagenomes</taxon>
        <taxon>ecological metagenomes</taxon>
    </lineage>
</organism>
<gene>
    <name evidence="1" type="ORF">METZ01_LOCUS262133</name>
</gene>